<reference evidence="2" key="1">
    <citation type="submission" date="2020-10" db="EMBL/GenBank/DDBJ databases">
        <authorList>
            <person name="Gilroy R."/>
        </authorList>
    </citation>
    <scope>NUCLEOTIDE SEQUENCE</scope>
    <source>
        <strain evidence="2">B1-13419</strain>
    </source>
</reference>
<evidence type="ECO:0000313" key="2">
    <source>
        <dbReference type="EMBL" id="MBO8474760.1"/>
    </source>
</evidence>
<dbReference type="GO" id="GO:0005524">
    <property type="term" value="F:ATP binding"/>
    <property type="evidence" value="ECO:0007669"/>
    <property type="project" value="UniProtKB-KW"/>
</dbReference>
<protein>
    <submittedName>
        <fullName evidence="2">ATP-binding protein</fullName>
    </submittedName>
</protein>
<feature type="domain" description="AAA" evidence="1">
    <location>
        <begin position="31"/>
        <end position="154"/>
    </location>
</feature>
<keyword evidence="2" id="KW-0547">Nucleotide-binding</keyword>
<proteinExistence type="predicted"/>
<dbReference type="InterPro" id="IPR027417">
    <property type="entry name" value="P-loop_NTPase"/>
</dbReference>
<sequence>MSQLFDLYSVKLSETDTRFVRYLHDRINWDSRLIVIVGTRGVGKTTMILQHILLTDAVKESLYIAADNTYFSTNTLFDTASAFVKGGGKVLYIDEVHKYPDWSREVKMMYDYLPDLRVVVTGSSILDIVKGTDADLSRRAIPYTMEGLSFREYLNSSLGLHVEPLSLDDIIAGNIALPQEIKHPLVHFKDYLTKGYFPFFSQDDYFIRLENVINHTMEIDIPAFAGMSVATSRKLKKLLYVISRNVPFKPNFSEIGRSLSMDRGTVADYMVYIEKSGLTRQLNMSGGGMSLLEKPEKVYLGNTNFIYALSDGMQNPGNVRETFFFSAMSVNHTVMASPVSDFIVDGHTFEVGGKGKTGKQVKDVEDAHIVKDDIEHAYMNIIPLWAFGLNY</sequence>
<evidence type="ECO:0000313" key="3">
    <source>
        <dbReference type="Proteomes" id="UP000823757"/>
    </source>
</evidence>
<dbReference type="Proteomes" id="UP000823757">
    <property type="component" value="Unassembled WGS sequence"/>
</dbReference>
<reference evidence="2" key="2">
    <citation type="journal article" date="2021" name="PeerJ">
        <title>Extensive microbial diversity within the chicken gut microbiome revealed by metagenomics and culture.</title>
        <authorList>
            <person name="Gilroy R."/>
            <person name="Ravi A."/>
            <person name="Getino M."/>
            <person name="Pursley I."/>
            <person name="Horton D.L."/>
            <person name="Alikhan N.F."/>
            <person name="Baker D."/>
            <person name="Gharbi K."/>
            <person name="Hall N."/>
            <person name="Watson M."/>
            <person name="Adriaenssens E.M."/>
            <person name="Foster-Nyarko E."/>
            <person name="Jarju S."/>
            <person name="Secka A."/>
            <person name="Antonio M."/>
            <person name="Oren A."/>
            <person name="Chaudhuri R.R."/>
            <person name="La Ragione R."/>
            <person name="Hildebrand F."/>
            <person name="Pallen M.J."/>
        </authorList>
    </citation>
    <scope>NUCLEOTIDE SEQUENCE</scope>
    <source>
        <strain evidence="2">B1-13419</strain>
    </source>
</reference>
<comment type="caution">
    <text evidence="2">The sequence shown here is derived from an EMBL/GenBank/DDBJ whole genome shotgun (WGS) entry which is preliminary data.</text>
</comment>
<dbReference type="InterPro" id="IPR041682">
    <property type="entry name" value="AAA_14"/>
</dbReference>
<keyword evidence="2" id="KW-0067">ATP-binding</keyword>
<accession>A0A9D9IM21</accession>
<dbReference type="PANTHER" id="PTHR42990">
    <property type="entry name" value="ATPASE"/>
    <property type="match status" value="1"/>
</dbReference>
<dbReference type="EMBL" id="JADIMD010000086">
    <property type="protein sequence ID" value="MBO8474760.1"/>
    <property type="molecule type" value="Genomic_DNA"/>
</dbReference>
<dbReference type="SUPFAM" id="SSF52540">
    <property type="entry name" value="P-loop containing nucleoside triphosphate hydrolases"/>
    <property type="match status" value="1"/>
</dbReference>
<organism evidence="2 3">
    <name type="scientific">Candidatus Cryptobacteroides faecigallinarum</name>
    <dbReference type="NCBI Taxonomy" id="2840763"/>
    <lineage>
        <taxon>Bacteria</taxon>
        <taxon>Pseudomonadati</taxon>
        <taxon>Bacteroidota</taxon>
        <taxon>Bacteroidia</taxon>
        <taxon>Bacteroidales</taxon>
        <taxon>Candidatus Cryptobacteroides</taxon>
    </lineage>
</organism>
<gene>
    <name evidence="2" type="ORF">IAB91_05670</name>
</gene>
<evidence type="ECO:0000259" key="1">
    <source>
        <dbReference type="Pfam" id="PF13173"/>
    </source>
</evidence>
<dbReference type="Pfam" id="PF13173">
    <property type="entry name" value="AAA_14"/>
    <property type="match status" value="1"/>
</dbReference>
<dbReference type="AlphaFoldDB" id="A0A9D9IM21"/>
<name>A0A9D9IM21_9BACT</name>
<dbReference type="PANTHER" id="PTHR42990:SF1">
    <property type="entry name" value="AAA+ ATPASE DOMAIN-CONTAINING PROTEIN"/>
    <property type="match status" value="1"/>
</dbReference>